<feature type="transmembrane region" description="Helical" evidence="2">
    <location>
        <begin position="505"/>
        <end position="523"/>
    </location>
</feature>
<protein>
    <recommendedName>
        <fullName evidence="3">Ubiquitin-like domain-containing protein</fullName>
    </recommendedName>
</protein>
<dbReference type="InterPro" id="IPR029071">
    <property type="entry name" value="Ubiquitin-like_domsf"/>
</dbReference>
<dbReference type="InterPro" id="IPR000626">
    <property type="entry name" value="Ubiquitin-like_dom"/>
</dbReference>
<dbReference type="Proteomes" id="UP000807716">
    <property type="component" value="Unassembled WGS sequence"/>
</dbReference>
<gene>
    <name evidence="4" type="ORF">DFQ27_008268</name>
</gene>
<feature type="region of interest" description="Disordered" evidence="1">
    <location>
        <begin position="261"/>
        <end position="285"/>
    </location>
</feature>
<organism evidence="4 5">
    <name type="scientific">Actinomortierella ambigua</name>
    <dbReference type="NCBI Taxonomy" id="1343610"/>
    <lineage>
        <taxon>Eukaryota</taxon>
        <taxon>Fungi</taxon>
        <taxon>Fungi incertae sedis</taxon>
        <taxon>Mucoromycota</taxon>
        <taxon>Mortierellomycotina</taxon>
        <taxon>Mortierellomycetes</taxon>
        <taxon>Mortierellales</taxon>
        <taxon>Mortierellaceae</taxon>
        <taxon>Actinomortierella</taxon>
    </lineage>
</organism>
<feature type="region of interest" description="Disordered" evidence="1">
    <location>
        <begin position="214"/>
        <end position="235"/>
    </location>
</feature>
<feature type="region of interest" description="Disordered" evidence="1">
    <location>
        <begin position="1"/>
        <end position="88"/>
    </location>
</feature>
<accession>A0A9P6QKE2</accession>
<dbReference type="InterPro" id="IPR019413">
    <property type="entry name" value="Dsc3_ub-like_dom"/>
</dbReference>
<feature type="compositionally biased region" description="Low complexity" evidence="1">
    <location>
        <begin position="372"/>
        <end position="396"/>
    </location>
</feature>
<keyword evidence="2" id="KW-1133">Transmembrane helix</keyword>
<sequence length="552" mass="59451">MSENGGTSDRDQHLSALTTSSGRTSSGHASAAAASLARLNSSSSLASSIASAEERLQSEMQSDSVGNRPTTSQGAAATVASSIRGPPHERLDSYGDHIGPEQPTQVTSMTSTHPAEERGDLAVSIRFGEGPDLSLHVAQLDTVADVKEKIKAARPAIENKYLRLIHAGKILADEKTMIESLPKSLFTHYEVPVEPSTRSRISTSFEAAVNHILTSHPHQQHQQDKSRTSHDSLRRAPLSAGSVTASLGSILPTHIMQPETSIPFSSEDETHPSIPSSNKGKGKANDYVAIDIPPEDSASTLDATANTTIKTSIPLQTGPIYILCSISDLPPNQRLSSSIKGKAVASNRSIDSNGTMTSTRTGRVRRGGGPAGRSRIGEGSSSTSSSPSNMQQQQHQRGGEQEADSEEDEENQEDTALLSPVIVPPATGFDRLREAGFSEEEIRSIRREFHASRQATDSSLVGENGIEVEQNEDAEAQARRIEDEWIDRHGSETLPEGLEGSYGEMVWGLMLGFFMGLISLFWFKEATFTRRQQMGIVAGMTLNLVFGILRFL</sequence>
<dbReference type="Pfam" id="PF10302">
    <property type="entry name" value="Dsc3_N"/>
    <property type="match status" value="1"/>
</dbReference>
<dbReference type="PANTHER" id="PTHR28049">
    <property type="entry name" value="TRANSMEMBRANE PROTEIN YOR223W"/>
    <property type="match status" value="1"/>
</dbReference>
<dbReference type="GO" id="GO:0044695">
    <property type="term" value="C:Dsc E3 ubiquitin ligase complex"/>
    <property type="evidence" value="ECO:0007669"/>
    <property type="project" value="InterPro"/>
</dbReference>
<comment type="caution">
    <text evidence="4">The sequence shown here is derived from an EMBL/GenBank/DDBJ whole genome shotgun (WGS) entry which is preliminary data.</text>
</comment>
<dbReference type="PANTHER" id="PTHR28049:SF1">
    <property type="entry name" value="DSC E3 UBIQUITIN LIGASE COMPLEX SUBUNIT 3"/>
    <property type="match status" value="1"/>
</dbReference>
<evidence type="ECO:0000259" key="3">
    <source>
        <dbReference type="PROSITE" id="PS50053"/>
    </source>
</evidence>
<dbReference type="GO" id="GO:0005783">
    <property type="term" value="C:endoplasmic reticulum"/>
    <property type="evidence" value="ECO:0007669"/>
    <property type="project" value="TreeGrafter"/>
</dbReference>
<dbReference type="AlphaFoldDB" id="A0A9P6QKE2"/>
<keyword evidence="2" id="KW-0472">Membrane</keyword>
<feature type="region of interest" description="Disordered" evidence="1">
    <location>
        <begin position="335"/>
        <end position="425"/>
    </location>
</feature>
<keyword evidence="2" id="KW-0812">Transmembrane</keyword>
<evidence type="ECO:0000313" key="4">
    <source>
        <dbReference type="EMBL" id="KAG0267771.1"/>
    </source>
</evidence>
<name>A0A9P6QKE2_9FUNG</name>
<dbReference type="InterPro" id="IPR025390">
    <property type="entry name" value="Dsc3_C"/>
</dbReference>
<proteinExistence type="predicted"/>
<dbReference type="SUPFAM" id="SSF54236">
    <property type="entry name" value="Ubiquitin-like"/>
    <property type="match status" value="1"/>
</dbReference>
<feature type="compositionally biased region" description="Polar residues" evidence="1">
    <location>
        <begin position="58"/>
        <end position="81"/>
    </location>
</feature>
<feature type="compositionally biased region" description="Basic and acidic residues" evidence="1">
    <location>
        <begin position="221"/>
        <end position="234"/>
    </location>
</feature>
<keyword evidence="5" id="KW-1185">Reference proteome</keyword>
<dbReference type="Pfam" id="PF13373">
    <property type="entry name" value="Dsc3_C"/>
    <property type="match status" value="2"/>
</dbReference>
<feature type="compositionally biased region" description="Low complexity" evidence="1">
    <location>
        <begin position="14"/>
        <end position="51"/>
    </location>
</feature>
<evidence type="ECO:0000256" key="2">
    <source>
        <dbReference type="SAM" id="Phobius"/>
    </source>
</evidence>
<reference evidence="4" key="1">
    <citation type="journal article" date="2020" name="Fungal Divers.">
        <title>Resolving the Mortierellaceae phylogeny through synthesis of multi-gene phylogenetics and phylogenomics.</title>
        <authorList>
            <person name="Vandepol N."/>
            <person name="Liber J."/>
            <person name="Desiro A."/>
            <person name="Na H."/>
            <person name="Kennedy M."/>
            <person name="Barry K."/>
            <person name="Grigoriev I.V."/>
            <person name="Miller A.N."/>
            <person name="O'Donnell K."/>
            <person name="Stajich J.E."/>
            <person name="Bonito G."/>
        </authorList>
    </citation>
    <scope>NUCLEOTIDE SEQUENCE</scope>
    <source>
        <strain evidence="4">BC1065</strain>
    </source>
</reference>
<evidence type="ECO:0000313" key="5">
    <source>
        <dbReference type="Proteomes" id="UP000807716"/>
    </source>
</evidence>
<dbReference type="OrthoDB" id="2556122at2759"/>
<feature type="domain" description="Ubiquitin-like" evidence="3">
    <location>
        <begin position="121"/>
        <end position="179"/>
    </location>
</feature>
<dbReference type="EMBL" id="JAAAJB010000069">
    <property type="protein sequence ID" value="KAG0267771.1"/>
    <property type="molecule type" value="Genomic_DNA"/>
</dbReference>
<dbReference type="InterPro" id="IPR045226">
    <property type="entry name" value="Dsc3"/>
</dbReference>
<evidence type="ECO:0000256" key="1">
    <source>
        <dbReference type="SAM" id="MobiDB-lite"/>
    </source>
</evidence>
<feature type="compositionally biased region" description="Acidic residues" evidence="1">
    <location>
        <begin position="401"/>
        <end position="413"/>
    </location>
</feature>
<dbReference type="Gene3D" id="3.10.20.90">
    <property type="entry name" value="Phosphatidylinositol 3-kinase Catalytic Subunit, Chain A, domain 1"/>
    <property type="match status" value="1"/>
</dbReference>
<dbReference type="PROSITE" id="PS50053">
    <property type="entry name" value="UBIQUITIN_2"/>
    <property type="match status" value="1"/>
</dbReference>